<evidence type="ECO:0000259" key="1">
    <source>
        <dbReference type="Pfam" id="PF01636"/>
    </source>
</evidence>
<dbReference type="PANTHER" id="PTHR39179:SF3">
    <property type="entry name" value="COTS-RELATED PROTEIN"/>
    <property type="match status" value="1"/>
</dbReference>
<feature type="domain" description="Aminoglycoside phosphotransferase" evidence="1">
    <location>
        <begin position="28"/>
        <end position="265"/>
    </location>
</feature>
<gene>
    <name evidence="2" type="ORF">BP422_27585</name>
</gene>
<dbReference type="SUPFAM" id="SSF56112">
    <property type="entry name" value="Protein kinase-like (PK-like)"/>
    <property type="match status" value="1"/>
</dbReference>
<dbReference type="InterPro" id="IPR047175">
    <property type="entry name" value="CotS-like"/>
</dbReference>
<dbReference type="RefSeq" id="WP_088910425.1">
    <property type="nucleotide sequence ID" value="NZ_CP018145.1"/>
</dbReference>
<organism evidence="2 3">
    <name type="scientific">Brevibacillus formosus</name>
    <dbReference type="NCBI Taxonomy" id="54913"/>
    <lineage>
        <taxon>Bacteria</taxon>
        <taxon>Bacillati</taxon>
        <taxon>Bacillota</taxon>
        <taxon>Bacilli</taxon>
        <taxon>Bacillales</taxon>
        <taxon>Paenibacillaceae</taxon>
        <taxon>Brevibacillus</taxon>
    </lineage>
</organism>
<accession>A0A220MQG6</accession>
<reference evidence="2 3" key="1">
    <citation type="submission" date="2016-11" db="EMBL/GenBank/DDBJ databases">
        <authorList>
            <person name="Jaros S."/>
            <person name="Januszkiewicz K."/>
            <person name="Wedrychowicz H."/>
        </authorList>
    </citation>
    <scope>NUCLEOTIDE SEQUENCE [LARGE SCALE GENOMIC DNA]</scope>
    <source>
        <strain evidence="2 3">NF2</strain>
    </source>
</reference>
<name>A0A220MQG6_9BACL</name>
<sequence length="332" mass="38561">MIKHSINGVAKQFGVRVRQQMKIRAGIYRIVTPDGRTLSLKRMPKGVGRARWIDRMLLRVRQSGSLLAWRNPNRPEGRRAYHLSKKGEIFVLTPWISGRKPSPRSLADMRACGVALARFHEAGLTALKGNFAYSEMGTWFATLRKRHCYIQTKMANARRNGFSQPINRFIKQHGPEIIRYARQAEELLKSSGYLNYRRHPRKHGILCHGDGGPSNFILNDEGTYLIDFETLRVDLRAYDLYRIIYNSCKDYQWDFSIAKAILDGYRQVAYLDKRDYKLMSAWLRSPFSTYLVVSGFKRIPFTMKRLRWALDSERRIGPFLEELDEYAASPSS</sequence>
<protein>
    <submittedName>
        <fullName evidence="2">Serine kinase</fullName>
    </submittedName>
</protein>
<dbReference type="Proteomes" id="UP000197781">
    <property type="component" value="Chromosome"/>
</dbReference>
<keyword evidence="2" id="KW-0418">Kinase</keyword>
<dbReference type="InterPro" id="IPR002575">
    <property type="entry name" value="Aminoglycoside_PTrfase"/>
</dbReference>
<dbReference type="EMBL" id="CP018145">
    <property type="protein sequence ID" value="ASJ56949.1"/>
    <property type="molecule type" value="Genomic_DNA"/>
</dbReference>
<evidence type="ECO:0000313" key="3">
    <source>
        <dbReference type="Proteomes" id="UP000197781"/>
    </source>
</evidence>
<dbReference type="InterPro" id="IPR011009">
    <property type="entry name" value="Kinase-like_dom_sf"/>
</dbReference>
<dbReference type="Gene3D" id="3.30.200.20">
    <property type="entry name" value="Phosphorylase Kinase, domain 1"/>
    <property type="match status" value="1"/>
</dbReference>
<dbReference type="GO" id="GO:0042601">
    <property type="term" value="C:endospore-forming forespore"/>
    <property type="evidence" value="ECO:0007669"/>
    <property type="project" value="TreeGrafter"/>
</dbReference>
<dbReference type="Gene3D" id="3.90.1200.10">
    <property type="match status" value="1"/>
</dbReference>
<dbReference type="KEGG" id="bfm:BP422_27585"/>
<keyword evidence="2" id="KW-0808">Transferase</keyword>
<dbReference type="Pfam" id="PF01636">
    <property type="entry name" value="APH"/>
    <property type="match status" value="1"/>
</dbReference>
<dbReference type="AlphaFoldDB" id="A0A220MQG6"/>
<dbReference type="PANTHER" id="PTHR39179">
    <property type="entry name" value="SPORE COAT PROTEIN I"/>
    <property type="match status" value="1"/>
</dbReference>
<proteinExistence type="predicted"/>
<dbReference type="GO" id="GO:0016301">
    <property type="term" value="F:kinase activity"/>
    <property type="evidence" value="ECO:0007669"/>
    <property type="project" value="UniProtKB-KW"/>
</dbReference>
<evidence type="ECO:0000313" key="2">
    <source>
        <dbReference type="EMBL" id="ASJ56949.1"/>
    </source>
</evidence>